<keyword evidence="2" id="KW-1185">Reference proteome</keyword>
<accession>A0ACC6KYQ2</accession>
<evidence type="ECO:0000313" key="2">
    <source>
        <dbReference type="Proteomes" id="UP001246858"/>
    </source>
</evidence>
<sequence>MKKILIYSFFLLGLAFAIAGCKKSNYPGGRISAFIPMYDLRNLYKGSDLTLTQDNMFGSDQISGIVISDHPGGNLPEGYLILQDKRRLNELRGITIPIGAAAKNYVSGDSIHVHVVGGVLKRENGMLQIMGITADKITKISSGNVIPPNRVPASFILADPAKYESTLVAIAKGTFDPLPLPADTYSGQKLVNDGFADIVLNTLPTATFANNTNLPIIGNYYGVVINKEGSGGKLVPEVRLRKASDVMALSSVIEVAPAVISGWINDPQGTDANNEYIQFLATQDINFATTPMSVVTSNNAGTAEPTGAPLNGWATGGVRTYKFNITSGTAKKGTYFYVGGTNRLINSTGSTNISTTANFVKTRNYGSSAGEGFGNTTTNLLANSGNAYGIALFKGTTVTATSVPIDVVWVNNGGALYQVAPAAGYRVANSDFYDRINPLTLVEQPFFTQGLNTLCFNYAQTTDAGWFYKVSGVYNPEQGKWVKAREHFVLLLEKTSTVEALEGPTERIWYDRATNEEVRRDTVYATSLKKPKI</sequence>
<dbReference type="Proteomes" id="UP001246858">
    <property type="component" value="Unassembled WGS sequence"/>
</dbReference>
<reference evidence="1" key="1">
    <citation type="submission" date="2023-07" db="EMBL/GenBank/DDBJ databases">
        <title>Sorghum-associated microbial communities from plants grown in Nebraska, USA.</title>
        <authorList>
            <person name="Schachtman D."/>
        </authorList>
    </citation>
    <scope>NUCLEOTIDE SEQUENCE</scope>
    <source>
        <strain evidence="1">2697</strain>
    </source>
</reference>
<gene>
    <name evidence="1" type="ORF">J2X78_002766</name>
</gene>
<proteinExistence type="predicted"/>
<evidence type="ECO:0000313" key="1">
    <source>
        <dbReference type="EMBL" id="MDR6784201.1"/>
    </source>
</evidence>
<protein>
    <submittedName>
        <fullName evidence="1">Uncharacterized protein</fullName>
    </submittedName>
</protein>
<organism evidence="1 2">
    <name type="scientific">Pedobacter africanus</name>
    <dbReference type="NCBI Taxonomy" id="151894"/>
    <lineage>
        <taxon>Bacteria</taxon>
        <taxon>Pseudomonadati</taxon>
        <taxon>Bacteroidota</taxon>
        <taxon>Sphingobacteriia</taxon>
        <taxon>Sphingobacteriales</taxon>
        <taxon>Sphingobacteriaceae</taxon>
        <taxon>Pedobacter</taxon>
    </lineage>
</organism>
<dbReference type="EMBL" id="JAVDTF010000002">
    <property type="protein sequence ID" value="MDR6784201.1"/>
    <property type="molecule type" value="Genomic_DNA"/>
</dbReference>
<comment type="caution">
    <text evidence="1">The sequence shown here is derived from an EMBL/GenBank/DDBJ whole genome shotgun (WGS) entry which is preliminary data.</text>
</comment>
<name>A0ACC6KYQ2_9SPHI</name>